<gene>
    <name evidence="13" type="ORF">Zmor_024506</name>
</gene>
<evidence type="ECO:0000313" key="14">
    <source>
        <dbReference type="Proteomes" id="UP001168821"/>
    </source>
</evidence>
<dbReference type="GO" id="GO:0008170">
    <property type="term" value="F:N-methyltransferase activity"/>
    <property type="evidence" value="ECO:0007669"/>
    <property type="project" value="UniProtKB-ARBA"/>
</dbReference>
<evidence type="ECO:0000313" key="13">
    <source>
        <dbReference type="EMBL" id="KAJ3646950.1"/>
    </source>
</evidence>
<dbReference type="GO" id="GO:0042826">
    <property type="term" value="F:histone deacetylase binding"/>
    <property type="evidence" value="ECO:0007669"/>
    <property type="project" value="TreeGrafter"/>
</dbReference>
<dbReference type="GO" id="GO:0005634">
    <property type="term" value="C:nucleus"/>
    <property type="evidence" value="ECO:0007669"/>
    <property type="project" value="TreeGrafter"/>
</dbReference>
<accession>A0AA38I0S0</accession>
<dbReference type="InterPro" id="IPR002893">
    <property type="entry name" value="Znf_MYND"/>
</dbReference>
<proteinExistence type="predicted"/>
<dbReference type="InterPro" id="IPR046341">
    <property type="entry name" value="SET_dom_sf"/>
</dbReference>
<dbReference type="GO" id="GO:0032259">
    <property type="term" value="P:methylation"/>
    <property type="evidence" value="ECO:0007669"/>
    <property type="project" value="UniProtKB-KW"/>
</dbReference>
<dbReference type="PANTHER" id="PTHR46165">
    <property type="entry name" value="SET AND MYND DOMAIN-CONTAINING PROTEIN 4"/>
    <property type="match status" value="1"/>
</dbReference>
<keyword evidence="3" id="KW-0949">S-adenosyl-L-methionine</keyword>
<dbReference type="PROSITE" id="PS50280">
    <property type="entry name" value="SET"/>
    <property type="match status" value="1"/>
</dbReference>
<evidence type="ECO:0000256" key="4">
    <source>
        <dbReference type="ARBA" id="ARBA00022723"/>
    </source>
</evidence>
<dbReference type="SMART" id="SM00317">
    <property type="entry name" value="SET"/>
    <property type="match status" value="1"/>
</dbReference>
<dbReference type="PROSITE" id="PS50865">
    <property type="entry name" value="ZF_MYND_2"/>
    <property type="match status" value="1"/>
</dbReference>
<keyword evidence="1" id="KW-0489">Methyltransferase</keyword>
<evidence type="ECO:0000256" key="7">
    <source>
        <dbReference type="ARBA" id="ARBA00093423"/>
    </source>
</evidence>
<dbReference type="PANTHER" id="PTHR46165:SF6">
    <property type="entry name" value="SET AND MYND DOMAIN-CONTAINING PROTEIN 4-LIKE PROTEIN"/>
    <property type="match status" value="1"/>
</dbReference>
<keyword evidence="5 10" id="KW-0863">Zinc-finger</keyword>
<evidence type="ECO:0000256" key="10">
    <source>
        <dbReference type="PROSITE-ProRule" id="PRU00134"/>
    </source>
</evidence>
<evidence type="ECO:0000256" key="1">
    <source>
        <dbReference type="ARBA" id="ARBA00022603"/>
    </source>
</evidence>
<reference evidence="13" key="1">
    <citation type="journal article" date="2023" name="G3 (Bethesda)">
        <title>Whole genome assemblies of Zophobas morio and Tenebrio molitor.</title>
        <authorList>
            <person name="Kaur S."/>
            <person name="Stinson S.A."/>
            <person name="diCenzo G.C."/>
        </authorList>
    </citation>
    <scope>NUCLEOTIDE SEQUENCE</scope>
    <source>
        <strain evidence="13">QUZm001</strain>
    </source>
</reference>
<dbReference type="SUPFAM" id="SSF82199">
    <property type="entry name" value="SET domain"/>
    <property type="match status" value="1"/>
</dbReference>
<sequence>MAAKRTIITDDQLFEAQMRRMKPCFLAEENEFAQCATNAERINFFFNDEQEVAHLSSELSRVLPHASKSNEKAITCRKDGNNLFGAEKYEEALKLYTESISWAEGEEEASFAYGNRSAALIAMGLFQECLTDIERALQSGYPVNMRDKLFTRKEKALEALKDSVPKVKAYEIPQSEKNDKIQSARNCIELKTDEKYGRHIIATRDIKIGEILVVEKPYVVVLQPDRYSKPSCFCYGCLVFCYNPIPCTKCHKRLYCSETCREKDFQTYHKHECLILPFIDQFMYLTDYWLLALKITLVAMNDENNTEPGYRSDRYKEVKELRTHRAECTLEKMYLLSLFSTKLFVLLREKSTLFEEISGREEIFKELYFCNLLMSKINCIGMEDWYSHSKYESPMYGTGLFPLFSMFNHSCYPNTTWTYCGSTMIIRAYSPIKKGEQCFVSYGITFSEHDLKYRQERLQSLFKFTCTCKACKENWPVSTSRQMDWTFNKESITKLKENIEELTDKQAIPPSEETLRLRYIVRKIFAALDEEGQLGCDPTIK</sequence>
<dbReference type="Gene3D" id="1.10.220.160">
    <property type="match status" value="1"/>
</dbReference>
<comment type="caution">
    <text evidence="13">The sequence shown here is derived from an EMBL/GenBank/DDBJ whole genome shotgun (WGS) entry which is preliminary data.</text>
</comment>
<dbReference type="Pfam" id="PF00856">
    <property type="entry name" value="SET"/>
    <property type="match status" value="1"/>
</dbReference>
<dbReference type="EMBL" id="JALNTZ010000007">
    <property type="protein sequence ID" value="KAJ3646950.1"/>
    <property type="molecule type" value="Genomic_DNA"/>
</dbReference>
<keyword evidence="4" id="KW-0479">Metal-binding</keyword>
<evidence type="ECO:0000256" key="8">
    <source>
        <dbReference type="ARBA" id="ARBA00093635"/>
    </source>
</evidence>
<evidence type="ECO:0000256" key="3">
    <source>
        <dbReference type="ARBA" id="ARBA00022691"/>
    </source>
</evidence>
<organism evidence="13 14">
    <name type="scientific">Zophobas morio</name>
    <dbReference type="NCBI Taxonomy" id="2755281"/>
    <lineage>
        <taxon>Eukaryota</taxon>
        <taxon>Metazoa</taxon>
        <taxon>Ecdysozoa</taxon>
        <taxon>Arthropoda</taxon>
        <taxon>Hexapoda</taxon>
        <taxon>Insecta</taxon>
        <taxon>Pterygota</taxon>
        <taxon>Neoptera</taxon>
        <taxon>Endopterygota</taxon>
        <taxon>Coleoptera</taxon>
        <taxon>Polyphaga</taxon>
        <taxon>Cucujiformia</taxon>
        <taxon>Tenebrionidae</taxon>
        <taxon>Zophobas</taxon>
    </lineage>
</organism>
<dbReference type="InterPro" id="IPR011990">
    <property type="entry name" value="TPR-like_helical_dom_sf"/>
</dbReference>
<dbReference type="GO" id="GO:0005737">
    <property type="term" value="C:cytoplasm"/>
    <property type="evidence" value="ECO:0007669"/>
    <property type="project" value="TreeGrafter"/>
</dbReference>
<name>A0AA38I0S0_9CUCU</name>
<keyword evidence="2" id="KW-0808">Transferase</keyword>
<evidence type="ECO:0000259" key="11">
    <source>
        <dbReference type="PROSITE" id="PS50280"/>
    </source>
</evidence>
<dbReference type="GO" id="GO:0008757">
    <property type="term" value="F:S-adenosylmethionine-dependent methyltransferase activity"/>
    <property type="evidence" value="ECO:0007669"/>
    <property type="project" value="UniProtKB-ARBA"/>
</dbReference>
<evidence type="ECO:0000256" key="6">
    <source>
        <dbReference type="ARBA" id="ARBA00022833"/>
    </source>
</evidence>
<feature type="domain" description="SET" evidence="11">
    <location>
        <begin position="179"/>
        <end position="443"/>
    </location>
</feature>
<dbReference type="InterPro" id="IPR052097">
    <property type="entry name" value="SET-MYND_domain_protein"/>
</dbReference>
<dbReference type="CDD" id="cd10536">
    <property type="entry name" value="SET_SMYD4"/>
    <property type="match status" value="1"/>
</dbReference>
<evidence type="ECO:0000256" key="2">
    <source>
        <dbReference type="ARBA" id="ARBA00022679"/>
    </source>
</evidence>
<comment type="function">
    <text evidence="7">Protein-lysine N-methyltransferase. Monomethylates PRMT5, modulating its transcriptional activity. May also act as a histone methyltransferase. Plays a critical role in cardiac development. Acts as a key epigenetic regulator of gene expression during cardiac development via its dual activities as a methyltransferase and negative regulator of HDAC1.</text>
</comment>
<dbReference type="InterPro" id="IPR001214">
    <property type="entry name" value="SET_dom"/>
</dbReference>
<dbReference type="GO" id="GO:0008270">
    <property type="term" value="F:zinc ion binding"/>
    <property type="evidence" value="ECO:0007669"/>
    <property type="project" value="UniProtKB-KW"/>
</dbReference>
<dbReference type="Proteomes" id="UP001168821">
    <property type="component" value="Unassembled WGS sequence"/>
</dbReference>
<evidence type="ECO:0000256" key="5">
    <source>
        <dbReference type="ARBA" id="ARBA00022771"/>
    </source>
</evidence>
<dbReference type="AlphaFoldDB" id="A0AA38I0S0"/>
<dbReference type="InterPro" id="IPR044421">
    <property type="entry name" value="SMYD4_SET"/>
</dbReference>
<keyword evidence="14" id="KW-1185">Reference proteome</keyword>
<dbReference type="SUPFAM" id="SSF48452">
    <property type="entry name" value="TPR-like"/>
    <property type="match status" value="1"/>
</dbReference>
<keyword evidence="6" id="KW-0862">Zinc</keyword>
<dbReference type="Gene3D" id="6.10.140.2220">
    <property type="match status" value="1"/>
</dbReference>
<evidence type="ECO:0000256" key="9">
    <source>
        <dbReference type="ARBA" id="ARBA00093680"/>
    </source>
</evidence>
<dbReference type="Gene3D" id="2.170.270.10">
    <property type="entry name" value="SET domain"/>
    <property type="match status" value="1"/>
</dbReference>
<protein>
    <recommendedName>
        <fullName evidence="8">Protein-lysine N-methyltransferase SMYD4</fullName>
    </recommendedName>
    <alternativeName>
        <fullName evidence="9">SET and MYND domain-containing protein 4</fullName>
    </alternativeName>
</protein>
<dbReference type="GO" id="GO:0008276">
    <property type="term" value="F:protein methyltransferase activity"/>
    <property type="evidence" value="ECO:0007669"/>
    <property type="project" value="UniProtKB-ARBA"/>
</dbReference>
<feature type="domain" description="MYND-type" evidence="12">
    <location>
        <begin position="234"/>
        <end position="273"/>
    </location>
</feature>
<dbReference type="Gene3D" id="1.25.40.10">
    <property type="entry name" value="Tetratricopeptide repeat domain"/>
    <property type="match status" value="1"/>
</dbReference>
<evidence type="ECO:0000259" key="12">
    <source>
        <dbReference type="PROSITE" id="PS50865"/>
    </source>
</evidence>